<feature type="modified residue" description="4-aspartylphosphate" evidence="3">
    <location>
        <position position="56"/>
    </location>
</feature>
<sequence>MEKIRIALIEDEDLIRQGLRDALNTEPSFQWVGEAANGRLGLAMMEEQRPDVVIIDIGLPDMSGIDVTQRLKKGPLNCQCRVVILTLNHQEETVLAAFSAGADAYCMKDSRTELLIEAIQATHGGFAWIDPAIARIVLAHAPAAEPSEPSSPTRTSLSYGLTERELEVLQLIVDGCSNADIAEKLYITVGTVKTHVRNILNKLCANDRTQAAVRAIRSGLVN</sequence>
<feature type="domain" description="HTH luxR-type" evidence="4">
    <location>
        <begin position="154"/>
        <end position="219"/>
    </location>
</feature>
<dbReference type="PROSITE" id="PS50110">
    <property type="entry name" value="RESPONSE_REGULATORY"/>
    <property type="match status" value="1"/>
</dbReference>
<proteinExistence type="predicted"/>
<dbReference type="Proteomes" id="UP000658720">
    <property type="component" value="Unassembled WGS sequence"/>
</dbReference>
<accession>A0ABR9VVX1</accession>
<evidence type="ECO:0000313" key="7">
    <source>
        <dbReference type="Proteomes" id="UP000658720"/>
    </source>
</evidence>
<feature type="domain" description="Response regulatory" evidence="5">
    <location>
        <begin position="5"/>
        <end position="123"/>
    </location>
</feature>
<keyword evidence="2" id="KW-0238">DNA-binding</keyword>
<dbReference type="InterPro" id="IPR001789">
    <property type="entry name" value="Sig_transdc_resp-reg_receiver"/>
</dbReference>
<keyword evidence="1 3" id="KW-0597">Phosphoprotein</keyword>
<dbReference type="Pfam" id="PF00072">
    <property type="entry name" value="Response_reg"/>
    <property type="match status" value="1"/>
</dbReference>
<dbReference type="InterPro" id="IPR016032">
    <property type="entry name" value="Sig_transdc_resp-reg_C-effctor"/>
</dbReference>
<dbReference type="InterPro" id="IPR039420">
    <property type="entry name" value="WalR-like"/>
</dbReference>
<dbReference type="PANTHER" id="PTHR43214">
    <property type="entry name" value="TWO-COMPONENT RESPONSE REGULATOR"/>
    <property type="match status" value="1"/>
</dbReference>
<reference evidence="6 7" key="1">
    <citation type="submission" date="2020-10" db="EMBL/GenBank/DDBJ databases">
        <authorList>
            <person name="Castelo-Branco R."/>
            <person name="Eusebio N."/>
            <person name="Adriana R."/>
            <person name="Vieira A."/>
            <person name="Brugerolle De Fraissinette N."/>
            <person name="Rezende De Castro R."/>
            <person name="Schneider M.P."/>
            <person name="Vasconcelos V."/>
            <person name="Leao P.N."/>
        </authorList>
    </citation>
    <scope>NUCLEOTIDE SEQUENCE [LARGE SCALE GENOMIC DNA]</scope>
    <source>
        <strain evidence="6 7">LEGE 00031</strain>
    </source>
</reference>
<gene>
    <name evidence="6" type="ORF">IQ217_16955</name>
</gene>
<dbReference type="EMBL" id="JADEVV010000066">
    <property type="protein sequence ID" value="MBE9255492.1"/>
    <property type="molecule type" value="Genomic_DNA"/>
</dbReference>
<dbReference type="RefSeq" id="WP_194020855.1">
    <property type="nucleotide sequence ID" value="NZ_JADEVV010000066.1"/>
</dbReference>
<evidence type="ECO:0000256" key="3">
    <source>
        <dbReference type="PROSITE-ProRule" id="PRU00169"/>
    </source>
</evidence>
<dbReference type="PROSITE" id="PS50043">
    <property type="entry name" value="HTH_LUXR_2"/>
    <property type="match status" value="1"/>
</dbReference>
<dbReference type="SMART" id="SM00448">
    <property type="entry name" value="REC"/>
    <property type="match status" value="1"/>
</dbReference>
<keyword evidence="7" id="KW-1185">Reference proteome</keyword>
<name>A0ABR9VVX1_9SYNC</name>
<dbReference type="PROSITE" id="PS00622">
    <property type="entry name" value="HTH_LUXR_1"/>
    <property type="match status" value="1"/>
</dbReference>
<dbReference type="InterPro" id="IPR058245">
    <property type="entry name" value="NreC/VraR/RcsB-like_REC"/>
</dbReference>
<dbReference type="InterPro" id="IPR000792">
    <property type="entry name" value="Tscrpt_reg_LuxR_C"/>
</dbReference>
<dbReference type="CDD" id="cd06170">
    <property type="entry name" value="LuxR_C_like"/>
    <property type="match status" value="1"/>
</dbReference>
<dbReference type="CDD" id="cd17535">
    <property type="entry name" value="REC_NarL-like"/>
    <property type="match status" value="1"/>
</dbReference>
<evidence type="ECO:0000259" key="4">
    <source>
        <dbReference type="PROSITE" id="PS50043"/>
    </source>
</evidence>
<evidence type="ECO:0000313" key="6">
    <source>
        <dbReference type="EMBL" id="MBE9255492.1"/>
    </source>
</evidence>
<dbReference type="InterPro" id="IPR011006">
    <property type="entry name" value="CheY-like_superfamily"/>
</dbReference>
<dbReference type="SUPFAM" id="SSF52172">
    <property type="entry name" value="CheY-like"/>
    <property type="match status" value="1"/>
</dbReference>
<comment type="caution">
    <text evidence="6">The sequence shown here is derived from an EMBL/GenBank/DDBJ whole genome shotgun (WGS) entry which is preliminary data.</text>
</comment>
<protein>
    <submittedName>
        <fullName evidence="6">Response regulator transcription factor</fullName>
    </submittedName>
</protein>
<dbReference type="PANTHER" id="PTHR43214:SF43">
    <property type="entry name" value="TWO-COMPONENT RESPONSE REGULATOR"/>
    <property type="match status" value="1"/>
</dbReference>
<evidence type="ECO:0000256" key="1">
    <source>
        <dbReference type="ARBA" id="ARBA00022553"/>
    </source>
</evidence>
<dbReference type="SUPFAM" id="SSF46894">
    <property type="entry name" value="C-terminal effector domain of the bipartite response regulators"/>
    <property type="match status" value="1"/>
</dbReference>
<dbReference type="PRINTS" id="PR00038">
    <property type="entry name" value="HTHLUXR"/>
</dbReference>
<dbReference type="Gene3D" id="3.40.50.2300">
    <property type="match status" value="1"/>
</dbReference>
<dbReference type="SMART" id="SM00421">
    <property type="entry name" value="HTH_LUXR"/>
    <property type="match status" value="1"/>
</dbReference>
<dbReference type="Pfam" id="PF00196">
    <property type="entry name" value="GerE"/>
    <property type="match status" value="1"/>
</dbReference>
<evidence type="ECO:0000256" key="2">
    <source>
        <dbReference type="ARBA" id="ARBA00023125"/>
    </source>
</evidence>
<organism evidence="6 7">
    <name type="scientific">Synechocystis salina LEGE 00031</name>
    <dbReference type="NCBI Taxonomy" id="1828736"/>
    <lineage>
        <taxon>Bacteria</taxon>
        <taxon>Bacillati</taxon>
        <taxon>Cyanobacteriota</taxon>
        <taxon>Cyanophyceae</taxon>
        <taxon>Synechococcales</taxon>
        <taxon>Merismopediaceae</taxon>
        <taxon>Synechocystis</taxon>
    </lineage>
</organism>
<evidence type="ECO:0000259" key="5">
    <source>
        <dbReference type="PROSITE" id="PS50110"/>
    </source>
</evidence>